<feature type="region of interest" description="Disordered" evidence="1">
    <location>
        <begin position="105"/>
        <end position="287"/>
    </location>
</feature>
<organism evidence="2 3">
    <name type="scientific">Cylindrobasidium torrendii FP15055 ss-10</name>
    <dbReference type="NCBI Taxonomy" id="1314674"/>
    <lineage>
        <taxon>Eukaryota</taxon>
        <taxon>Fungi</taxon>
        <taxon>Dikarya</taxon>
        <taxon>Basidiomycota</taxon>
        <taxon>Agaricomycotina</taxon>
        <taxon>Agaricomycetes</taxon>
        <taxon>Agaricomycetidae</taxon>
        <taxon>Agaricales</taxon>
        <taxon>Marasmiineae</taxon>
        <taxon>Physalacriaceae</taxon>
        <taxon>Cylindrobasidium</taxon>
    </lineage>
</organism>
<evidence type="ECO:0000256" key="1">
    <source>
        <dbReference type="SAM" id="MobiDB-lite"/>
    </source>
</evidence>
<dbReference type="Proteomes" id="UP000054007">
    <property type="component" value="Unassembled WGS sequence"/>
</dbReference>
<accession>A0A0D7AZI6</accession>
<proteinExistence type="predicted"/>
<reference evidence="2 3" key="1">
    <citation type="journal article" date="2015" name="Fungal Genet. Biol.">
        <title>Evolution of novel wood decay mechanisms in Agaricales revealed by the genome sequences of Fistulina hepatica and Cylindrobasidium torrendii.</title>
        <authorList>
            <person name="Floudas D."/>
            <person name="Held B.W."/>
            <person name="Riley R."/>
            <person name="Nagy L.G."/>
            <person name="Koehler G."/>
            <person name="Ransdell A.S."/>
            <person name="Younus H."/>
            <person name="Chow J."/>
            <person name="Chiniquy J."/>
            <person name="Lipzen A."/>
            <person name="Tritt A."/>
            <person name="Sun H."/>
            <person name="Haridas S."/>
            <person name="LaButti K."/>
            <person name="Ohm R.A."/>
            <person name="Kues U."/>
            <person name="Blanchette R.A."/>
            <person name="Grigoriev I.V."/>
            <person name="Minto R.E."/>
            <person name="Hibbett D.S."/>
        </authorList>
    </citation>
    <scope>NUCLEOTIDE SEQUENCE [LARGE SCALE GENOMIC DNA]</scope>
    <source>
        <strain evidence="2 3">FP15055 ss-10</strain>
    </source>
</reference>
<feature type="compositionally biased region" description="Basic residues" evidence="1">
    <location>
        <begin position="254"/>
        <end position="263"/>
    </location>
</feature>
<keyword evidence="3" id="KW-1185">Reference proteome</keyword>
<feature type="compositionally biased region" description="Polar residues" evidence="1">
    <location>
        <begin position="162"/>
        <end position="199"/>
    </location>
</feature>
<protein>
    <submittedName>
        <fullName evidence="2">Uncharacterized protein</fullName>
    </submittedName>
</protein>
<name>A0A0D7AZI6_9AGAR</name>
<gene>
    <name evidence="2" type="ORF">CYLTODRAFT_125403</name>
</gene>
<feature type="compositionally biased region" description="Basic residues" evidence="1">
    <location>
        <begin position="272"/>
        <end position="283"/>
    </location>
</feature>
<sequence length="361" mass="39900">MYSQTNVDFAALEQAIAETKLCDLRRRLRPPKTQLDGSLSDLSDLSDVSDVESADRSIRLIPLPGAISSEGRALDGLFDGPLSDLSETSETEDIEASVNNIHSKRALSTHASSKNTAQCPPRNTRVRPSVVGISTNVPKTSSRSTRSVQPSSALGPPPCVSAASNRSTQPRTQRSLARSRDGQSSTPTRHRQASANSNLDVKPPKPRPTKSLPQCSPMALSRLRVASTTSSLPLPPPPPSFAFIPSTAMVSSPPRKKQRRRKPQTVEAKALAKARKNRNRTERRRREERFHGLKDIWVKHMRQTKVYILRNFDITKTRVGTGGWRGSSVNVYEPTQTIQDAIEKGYEEFEWDGSVNIVFLD</sequence>
<dbReference type="EMBL" id="KN880674">
    <property type="protein sequence ID" value="KIY63763.1"/>
    <property type="molecule type" value="Genomic_DNA"/>
</dbReference>
<feature type="compositionally biased region" description="Polar residues" evidence="1">
    <location>
        <begin position="109"/>
        <end position="118"/>
    </location>
</feature>
<evidence type="ECO:0000313" key="3">
    <source>
        <dbReference type="Proteomes" id="UP000054007"/>
    </source>
</evidence>
<evidence type="ECO:0000313" key="2">
    <source>
        <dbReference type="EMBL" id="KIY63763.1"/>
    </source>
</evidence>
<dbReference type="AlphaFoldDB" id="A0A0D7AZI6"/>